<protein>
    <submittedName>
        <fullName evidence="1">DUF370 domain-containing protein</fullName>
    </submittedName>
</protein>
<dbReference type="InterPro" id="IPR007169">
    <property type="entry name" value="RemA-like"/>
</dbReference>
<reference evidence="1 2" key="1">
    <citation type="journal article" date="2019" name="Nat. Microbiol.">
        <title>Mediterranean grassland soil C-N compound turnover is dependent on rainfall and depth, and is mediated by genomically divergent microorganisms.</title>
        <authorList>
            <person name="Diamond S."/>
            <person name="Andeer P.F."/>
            <person name="Li Z."/>
            <person name="Crits-Christoph A."/>
            <person name="Burstein D."/>
            <person name="Anantharaman K."/>
            <person name="Lane K.R."/>
            <person name="Thomas B.C."/>
            <person name="Pan C."/>
            <person name="Northen T.R."/>
            <person name="Banfield J.F."/>
        </authorList>
    </citation>
    <scope>NUCLEOTIDE SEQUENCE [LARGE SCALE GENOMIC DNA]</scope>
    <source>
        <strain evidence="1">NP_3</strain>
    </source>
</reference>
<sequence length="89" mass="10017">MYLHLGGDVVVSFQEIIGIFDARLLEGNEDNQRFMDMARSHSRIRSEVAKDDRKSVIVTTTGVYTSAISSLTLQKRVTNVQWGLQSEAE</sequence>
<dbReference type="Pfam" id="PF04025">
    <property type="entry name" value="RemA-like"/>
    <property type="match status" value="1"/>
</dbReference>
<dbReference type="EMBL" id="VBAK01000114">
    <property type="protein sequence ID" value="TMI90210.1"/>
    <property type="molecule type" value="Genomic_DNA"/>
</dbReference>
<gene>
    <name evidence="1" type="ORF">E6H00_07210</name>
</gene>
<evidence type="ECO:0000313" key="2">
    <source>
        <dbReference type="Proteomes" id="UP000318509"/>
    </source>
</evidence>
<comment type="caution">
    <text evidence="1">The sequence shown here is derived from an EMBL/GenBank/DDBJ whole genome shotgun (WGS) entry which is preliminary data.</text>
</comment>
<dbReference type="Proteomes" id="UP000318509">
    <property type="component" value="Unassembled WGS sequence"/>
</dbReference>
<accession>A0A537K376</accession>
<evidence type="ECO:0000313" key="1">
    <source>
        <dbReference type="EMBL" id="TMI90210.1"/>
    </source>
</evidence>
<dbReference type="AlphaFoldDB" id="A0A537K376"/>
<organism evidence="1 2">
    <name type="scientific">Candidatus Segetimicrobium genomatis</name>
    <dbReference type="NCBI Taxonomy" id="2569760"/>
    <lineage>
        <taxon>Bacteria</taxon>
        <taxon>Bacillati</taxon>
        <taxon>Candidatus Sysuimicrobiota</taxon>
        <taxon>Candidatus Sysuimicrobiia</taxon>
        <taxon>Candidatus Sysuimicrobiales</taxon>
        <taxon>Candidatus Segetimicrobiaceae</taxon>
        <taxon>Candidatus Segetimicrobium</taxon>
    </lineage>
</organism>
<dbReference type="NCBIfam" id="NF046065">
    <property type="entry name" value="MtxRegRemB"/>
    <property type="match status" value="1"/>
</dbReference>
<name>A0A537K376_9BACT</name>
<proteinExistence type="predicted"/>